<dbReference type="InterPro" id="IPR011333">
    <property type="entry name" value="SKP1/BTB/POZ_sf"/>
</dbReference>
<gene>
    <name evidence="2" type="ORF">BXZ70DRAFT_948150</name>
</gene>
<name>A0A8K0UIL0_9AGAR</name>
<sequence>MLNGSSFVDTNVHLYSRRNRAGPFAPRPLALNRRILKAASPEFESYAFSDFTQTESDGYVDDSDLEDEDETDISGSLTVTSLTDSFEYPQTPREEEDITTRLGDADLMTDDEDYRPLPPRRSGPSGSSTPSRRSQTAQSLRDQPRVLDGAFTTWQAMSLYLYTDHIEFNPLRSYIASQPIRPTSTQPKRSPCSPKSMYRLAARLGLEELKVQAQAVLRSYLSEANIVDELFSDFTWRYPEILAMQTEIYYQHCTLPIVTTAMRRINAKIVTGALPHANIVLDALFEKLTMRNGPGA</sequence>
<proteinExistence type="predicted"/>
<dbReference type="EMBL" id="JAEVFJ010000027">
    <property type="protein sequence ID" value="KAH8093850.1"/>
    <property type="molecule type" value="Genomic_DNA"/>
</dbReference>
<evidence type="ECO:0000313" key="3">
    <source>
        <dbReference type="Proteomes" id="UP000813824"/>
    </source>
</evidence>
<organism evidence="2 3">
    <name type="scientific">Cristinia sonorae</name>
    <dbReference type="NCBI Taxonomy" id="1940300"/>
    <lineage>
        <taxon>Eukaryota</taxon>
        <taxon>Fungi</taxon>
        <taxon>Dikarya</taxon>
        <taxon>Basidiomycota</taxon>
        <taxon>Agaricomycotina</taxon>
        <taxon>Agaricomycetes</taxon>
        <taxon>Agaricomycetidae</taxon>
        <taxon>Agaricales</taxon>
        <taxon>Pleurotineae</taxon>
        <taxon>Stephanosporaceae</taxon>
        <taxon>Cristinia</taxon>
    </lineage>
</organism>
<comment type="caution">
    <text evidence="2">The sequence shown here is derived from an EMBL/GenBank/DDBJ whole genome shotgun (WGS) entry which is preliminary data.</text>
</comment>
<dbReference type="Gene3D" id="3.30.710.10">
    <property type="entry name" value="Potassium Channel Kv1.1, Chain A"/>
    <property type="match status" value="1"/>
</dbReference>
<feature type="compositionally biased region" description="Low complexity" evidence="1">
    <location>
        <begin position="122"/>
        <end position="134"/>
    </location>
</feature>
<dbReference type="Proteomes" id="UP000813824">
    <property type="component" value="Unassembled WGS sequence"/>
</dbReference>
<reference evidence="2" key="1">
    <citation type="journal article" date="2021" name="New Phytol.">
        <title>Evolutionary innovations through gain and loss of genes in the ectomycorrhizal Boletales.</title>
        <authorList>
            <person name="Wu G."/>
            <person name="Miyauchi S."/>
            <person name="Morin E."/>
            <person name="Kuo A."/>
            <person name="Drula E."/>
            <person name="Varga T."/>
            <person name="Kohler A."/>
            <person name="Feng B."/>
            <person name="Cao Y."/>
            <person name="Lipzen A."/>
            <person name="Daum C."/>
            <person name="Hundley H."/>
            <person name="Pangilinan J."/>
            <person name="Johnson J."/>
            <person name="Barry K."/>
            <person name="LaButti K."/>
            <person name="Ng V."/>
            <person name="Ahrendt S."/>
            <person name="Min B."/>
            <person name="Choi I.G."/>
            <person name="Park H."/>
            <person name="Plett J.M."/>
            <person name="Magnuson J."/>
            <person name="Spatafora J.W."/>
            <person name="Nagy L.G."/>
            <person name="Henrissat B."/>
            <person name="Grigoriev I.V."/>
            <person name="Yang Z.L."/>
            <person name="Xu J."/>
            <person name="Martin F.M."/>
        </authorList>
    </citation>
    <scope>NUCLEOTIDE SEQUENCE</scope>
    <source>
        <strain evidence="2">KKN 215</strain>
    </source>
</reference>
<dbReference type="AlphaFoldDB" id="A0A8K0UIL0"/>
<evidence type="ECO:0000256" key="1">
    <source>
        <dbReference type="SAM" id="MobiDB-lite"/>
    </source>
</evidence>
<keyword evidence="3" id="KW-1185">Reference proteome</keyword>
<dbReference type="OrthoDB" id="6359816at2759"/>
<feature type="region of interest" description="Disordered" evidence="1">
    <location>
        <begin position="87"/>
        <end position="142"/>
    </location>
</feature>
<evidence type="ECO:0000313" key="2">
    <source>
        <dbReference type="EMBL" id="KAH8093850.1"/>
    </source>
</evidence>
<protein>
    <submittedName>
        <fullName evidence="2">Uncharacterized protein</fullName>
    </submittedName>
</protein>
<accession>A0A8K0UIL0</accession>